<keyword evidence="5" id="KW-0460">Magnesium</keyword>
<feature type="domain" description="TGS" evidence="8">
    <location>
        <begin position="286"/>
        <end position="369"/>
    </location>
</feature>
<dbReference type="InterPro" id="IPR006073">
    <property type="entry name" value="GTP-bd"/>
</dbReference>
<dbReference type="Gene3D" id="3.10.20.30">
    <property type="match status" value="1"/>
</dbReference>
<evidence type="ECO:0000256" key="5">
    <source>
        <dbReference type="ARBA" id="ARBA00022842"/>
    </source>
</evidence>
<dbReference type="PANTHER" id="PTHR23305">
    <property type="entry name" value="OBG GTPASE FAMILY"/>
    <property type="match status" value="1"/>
</dbReference>
<feature type="domain" description="OBG-type G" evidence="7">
    <location>
        <begin position="2"/>
        <end position="264"/>
    </location>
</feature>
<dbReference type="InterPro" id="IPR013029">
    <property type="entry name" value="YchF_C"/>
</dbReference>
<keyword evidence="10" id="KW-1185">Reference proteome</keyword>
<dbReference type="PROSITE" id="PS51710">
    <property type="entry name" value="G_OBG"/>
    <property type="match status" value="1"/>
</dbReference>
<dbReference type="AlphaFoldDB" id="A0A858RPP9"/>
<dbReference type="InterPro" id="IPR041706">
    <property type="entry name" value="YchF_N"/>
</dbReference>
<evidence type="ECO:0000259" key="8">
    <source>
        <dbReference type="PROSITE" id="PS51880"/>
    </source>
</evidence>
<sequence length="373" mass="40271">MLKAGIVGLPNVGKSTLFNAVTRSRKAEAANYPFCTIDPNVGIVVVPDPRLAVLSKISGSQKLVPTAIEFVDIAGLVKGASEGAGLGNQFLANIRETDAIVQVVRCFENDDIIHELGTVDPIRDIEIINAELILADIAAMEKRRVSREKKAKSGDKESKAEVELIDKLLPHLNDGKPALTLSLSDTERELLKDFFLLSDKRTIFACNVAEDELAAAQADPDSHAMVAKVRKFAAEAHGAEAVVISAKIEEELVDLTPEEAAELLNDMGIADSGVSALIRAVYHLLGLRTYLTTGVQETRAWTIHEGDKAPAAAGVIHTDFERGFIAAEVVHYDDLVTAGTKHGAKEAGKLRIEGKEYVVKDGDVIEFRFNVSK</sequence>
<dbReference type="FunFam" id="3.10.20.30:FF:000001">
    <property type="entry name" value="Ribosome-binding ATPase YchF"/>
    <property type="match status" value="1"/>
</dbReference>
<keyword evidence="3 6" id="KW-0547">Nucleotide-binding</keyword>
<evidence type="ECO:0000256" key="4">
    <source>
        <dbReference type="ARBA" id="ARBA00022840"/>
    </source>
</evidence>
<dbReference type="GO" id="GO:0043023">
    <property type="term" value="F:ribosomal large subunit binding"/>
    <property type="evidence" value="ECO:0007669"/>
    <property type="project" value="UniProtKB-UniRule"/>
</dbReference>
<dbReference type="FunFam" id="1.10.150.300:FF:000001">
    <property type="entry name" value="Ribosome-binding ATPase YchF"/>
    <property type="match status" value="1"/>
</dbReference>
<dbReference type="InterPro" id="IPR023192">
    <property type="entry name" value="TGS-like_dom_sf"/>
</dbReference>
<keyword evidence="2" id="KW-0479">Metal-binding</keyword>
<comment type="similarity">
    <text evidence="6">Belongs to the TRAFAC class OBG-HflX-like GTPase superfamily. OBG GTPase family. YchF/OLA1 subfamily.</text>
</comment>
<dbReference type="SUPFAM" id="SSF52540">
    <property type="entry name" value="P-loop containing nucleoside triphosphate hydrolases"/>
    <property type="match status" value="1"/>
</dbReference>
<comment type="function">
    <text evidence="6">ATPase that binds to both the 70S ribosome and the 50S ribosomal subunit in a nucleotide-independent manner.</text>
</comment>
<dbReference type="CDD" id="cd04867">
    <property type="entry name" value="TGS_YchF_OLA1"/>
    <property type="match status" value="1"/>
</dbReference>
<dbReference type="GO" id="GO:0005525">
    <property type="term" value="F:GTP binding"/>
    <property type="evidence" value="ECO:0007669"/>
    <property type="project" value="InterPro"/>
</dbReference>
<dbReference type="InterPro" id="IPR004396">
    <property type="entry name" value="ATPase_YchF/OLA1"/>
</dbReference>
<evidence type="ECO:0000259" key="7">
    <source>
        <dbReference type="PROSITE" id="PS51710"/>
    </source>
</evidence>
<dbReference type="PROSITE" id="PS51880">
    <property type="entry name" value="TGS"/>
    <property type="match status" value="1"/>
</dbReference>
<dbReference type="InterPro" id="IPR004095">
    <property type="entry name" value="TGS"/>
</dbReference>
<dbReference type="PANTHER" id="PTHR23305:SF18">
    <property type="entry name" value="OBG-TYPE G DOMAIN-CONTAINING PROTEIN"/>
    <property type="match status" value="1"/>
</dbReference>
<keyword evidence="4 6" id="KW-0067">ATP-binding</keyword>
<dbReference type="RefSeq" id="WP_169456854.1">
    <property type="nucleotide sequence ID" value="NZ_CP051774.1"/>
</dbReference>
<organism evidence="9 10">
    <name type="scientific">Luteolibacter luteus</name>
    <dbReference type="NCBI Taxonomy" id="2728835"/>
    <lineage>
        <taxon>Bacteria</taxon>
        <taxon>Pseudomonadati</taxon>
        <taxon>Verrucomicrobiota</taxon>
        <taxon>Verrucomicrobiia</taxon>
        <taxon>Verrucomicrobiales</taxon>
        <taxon>Verrucomicrobiaceae</taxon>
        <taxon>Luteolibacter</taxon>
    </lineage>
</organism>
<evidence type="ECO:0000256" key="6">
    <source>
        <dbReference type="HAMAP-Rule" id="MF_00944"/>
    </source>
</evidence>
<dbReference type="InterPro" id="IPR012676">
    <property type="entry name" value="TGS-like"/>
</dbReference>
<dbReference type="HAMAP" id="MF_00944">
    <property type="entry name" value="YchF_OLA1_ATPase"/>
    <property type="match status" value="1"/>
</dbReference>
<dbReference type="Gene3D" id="3.40.50.300">
    <property type="entry name" value="P-loop containing nucleotide triphosphate hydrolases"/>
    <property type="match status" value="1"/>
</dbReference>
<dbReference type="GO" id="GO:0016887">
    <property type="term" value="F:ATP hydrolysis activity"/>
    <property type="evidence" value="ECO:0007669"/>
    <property type="project" value="UniProtKB-UniRule"/>
</dbReference>
<dbReference type="Gene3D" id="1.10.150.300">
    <property type="entry name" value="TGS-like domain"/>
    <property type="match status" value="1"/>
</dbReference>
<dbReference type="KEGG" id="luo:HHL09_22135"/>
<evidence type="ECO:0000313" key="10">
    <source>
        <dbReference type="Proteomes" id="UP000501812"/>
    </source>
</evidence>
<protein>
    <recommendedName>
        <fullName evidence="6">Ribosome-binding ATPase YchF</fullName>
    </recommendedName>
</protein>
<feature type="binding site" evidence="6">
    <location>
        <begin position="11"/>
        <end position="16"/>
    </location>
    <ligand>
        <name>ATP</name>
        <dbReference type="ChEBI" id="CHEBI:30616"/>
    </ligand>
</feature>
<evidence type="ECO:0000256" key="3">
    <source>
        <dbReference type="ARBA" id="ARBA00022741"/>
    </source>
</evidence>
<dbReference type="Pfam" id="PF01926">
    <property type="entry name" value="MMR_HSR1"/>
    <property type="match status" value="1"/>
</dbReference>
<dbReference type="InterPro" id="IPR027417">
    <property type="entry name" value="P-loop_NTPase"/>
</dbReference>
<reference evidence="9 10" key="1">
    <citation type="submission" date="2020-04" db="EMBL/GenBank/DDBJ databases">
        <title>Luteolibacter sp. G-1-1-1 isolated from soil.</title>
        <authorList>
            <person name="Dahal R.H."/>
        </authorList>
    </citation>
    <scope>NUCLEOTIDE SEQUENCE [LARGE SCALE GENOMIC DNA]</scope>
    <source>
        <strain evidence="9 10">G-1-1-1</strain>
    </source>
</reference>
<dbReference type="InterPro" id="IPR031167">
    <property type="entry name" value="G_OBG"/>
</dbReference>
<evidence type="ECO:0000256" key="1">
    <source>
        <dbReference type="ARBA" id="ARBA00001946"/>
    </source>
</evidence>
<dbReference type="SUPFAM" id="SSF81271">
    <property type="entry name" value="TGS-like"/>
    <property type="match status" value="1"/>
</dbReference>
<dbReference type="InterPro" id="IPR012675">
    <property type="entry name" value="Beta-grasp_dom_sf"/>
</dbReference>
<accession>A0A858RPP9</accession>
<dbReference type="PIRSF" id="PIRSF006641">
    <property type="entry name" value="CHP00092"/>
    <property type="match status" value="1"/>
</dbReference>
<dbReference type="GO" id="GO:0005524">
    <property type="term" value="F:ATP binding"/>
    <property type="evidence" value="ECO:0007669"/>
    <property type="project" value="UniProtKB-UniRule"/>
</dbReference>
<dbReference type="Proteomes" id="UP000501812">
    <property type="component" value="Chromosome"/>
</dbReference>
<dbReference type="CDD" id="cd01900">
    <property type="entry name" value="YchF"/>
    <property type="match status" value="1"/>
</dbReference>
<name>A0A858RPP9_9BACT</name>
<dbReference type="NCBIfam" id="TIGR00092">
    <property type="entry name" value="redox-regulated ATPase YchF"/>
    <property type="match status" value="1"/>
</dbReference>
<dbReference type="EMBL" id="CP051774">
    <property type="protein sequence ID" value="QJE98368.1"/>
    <property type="molecule type" value="Genomic_DNA"/>
</dbReference>
<dbReference type="GO" id="GO:0046872">
    <property type="term" value="F:metal ion binding"/>
    <property type="evidence" value="ECO:0007669"/>
    <property type="project" value="UniProtKB-KW"/>
</dbReference>
<comment type="cofactor">
    <cofactor evidence="1">
        <name>Mg(2+)</name>
        <dbReference type="ChEBI" id="CHEBI:18420"/>
    </cofactor>
</comment>
<evidence type="ECO:0000256" key="2">
    <source>
        <dbReference type="ARBA" id="ARBA00022723"/>
    </source>
</evidence>
<gene>
    <name evidence="6 9" type="primary">ychF</name>
    <name evidence="9" type="ORF">HHL09_22135</name>
</gene>
<dbReference type="PRINTS" id="PR00326">
    <property type="entry name" value="GTP1OBG"/>
</dbReference>
<dbReference type="Pfam" id="PF06071">
    <property type="entry name" value="YchF-GTPase_C"/>
    <property type="match status" value="1"/>
</dbReference>
<evidence type="ECO:0000313" key="9">
    <source>
        <dbReference type="EMBL" id="QJE98368.1"/>
    </source>
</evidence>
<proteinExistence type="inferred from homology"/>
<dbReference type="GO" id="GO:0005737">
    <property type="term" value="C:cytoplasm"/>
    <property type="evidence" value="ECO:0007669"/>
    <property type="project" value="TreeGrafter"/>
</dbReference>